<reference evidence="6" key="1">
    <citation type="submission" date="2016-06" db="UniProtKB">
        <authorList>
            <consortium name="WormBaseParasite"/>
        </authorList>
    </citation>
    <scope>IDENTIFICATION</scope>
</reference>
<dbReference type="OrthoDB" id="4155914at2759"/>
<keyword evidence="3" id="KW-1133">Transmembrane helix</keyword>
<keyword evidence="1" id="KW-0396">Initiation factor</keyword>
<evidence type="ECO:0000256" key="3">
    <source>
        <dbReference type="SAM" id="Phobius"/>
    </source>
</evidence>
<dbReference type="GO" id="GO:0042256">
    <property type="term" value="P:cytosolic ribosome assembly"/>
    <property type="evidence" value="ECO:0007669"/>
    <property type="project" value="InterPro"/>
</dbReference>
<accession>A0A183EFI5</accession>
<keyword evidence="2" id="KW-0648">Protein biosynthesis</keyword>
<dbReference type="InterPro" id="IPR002769">
    <property type="entry name" value="eIF6"/>
</dbReference>
<evidence type="ECO:0000256" key="2">
    <source>
        <dbReference type="ARBA" id="ARBA00022917"/>
    </source>
</evidence>
<reference evidence="4 5" key="2">
    <citation type="submission" date="2018-11" db="EMBL/GenBank/DDBJ databases">
        <authorList>
            <consortium name="Pathogen Informatics"/>
        </authorList>
    </citation>
    <scope>NUCLEOTIDE SEQUENCE [LARGE SCALE GENOMIC DNA]</scope>
</reference>
<organism evidence="6">
    <name type="scientific">Gongylonema pulchrum</name>
    <dbReference type="NCBI Taxonomy" id="637853"/>
    <lineage>
        <taxon>Eukaryota</taxon>
        <taxon>Metazoa</taxon>
        <taxon>Ecdysozoa</taxon>
        <taxon>Nematoda</taxon>
        <taxon>Chromadorea</taxon>
        <taxon>Rhabditida</taxon>
        <taxon>Spirurina</taxon>
        <taxon>Spiruromorpha</taxon>
        <taxon>Spiruroidea</taxon>
        <taxon>Gongylonematidae</taxon>
        <taxon>Gongylonema</taxon>
    </lineage>
</organism>
<dbReference type="EMBL" id="UYRT01089032">
    <property type="protein sequence ID" value="VDN34434.1"/>
    <property type="molecule type" value="Genomic_DNA"/>
</dbReference>
<dbReference type="GO" id="GO:0003743">
    <property type="term" value="F:translation initiation factor activity"/>
    <property type="evidence" value="ECO:0007669"/>
    <property type="project" value="UniProtKB-KW"/>
</dbReference>
<evidence type="ECO:0000313" key="6">
    <source>
        <dbReference type="WBParaSite" id="GPUH_0001975101-mRNA-1"/>
    </source>
</evidence>
<sequence>MALRCQFEASNDVGVFAKLTNSYCLIGIVSGRICTLFGIFALIFSVVESELADVIPVIHCSIAGTRIVGRVTAGNRKGLLVPNATTDQELQHIRNSLPDNVKIRRVDEKLSALGNVIACNDHVALVHPEISKETTQVCSDFFRFFRLIGIRLKYLSPDRLDFCSESSSIIRIRPLINFFRK</sequence>
<dbReference type="AlphaFoldDB" id="A0A183EFI5"/>
<keyword evidence="5" id="KW-1185">Reference proteome</keyword>
<evidence type="ECO:0000256" key="1">
    <source>
        <dbReference type="ARBA" id="ARBA00022540"/>
    </source>
</evidence>
<dbReference type="GO" id="GO:0043022">
    <property type="term" value="F:ribosome binding"/>
    <property type="evidence" value="ECO:0007669"/>
    <property type="project" value="InterPro"/>
</dbReference>
<dbReference type="WBParaSite" id="GPUH_0001975101-mRNA-1">
    <property type="protein sequence ID" value="GPUH_0001975101-mRNA-1"/>
    <property type="gene ID" value="GPUH_0001975101"/>
</dbReference>
<keyword evidence="3" id="KW-0812">Transmembrane</keyword>
<proteinExistence type="predicted"/>
<protein>
    <submittedName>
        <fullName evidence="6">Eukaryotic translation initiation factor 6</fullName>
    </submittedName>
</protein>
<dbReference type="SUPFAM" id="SSF55909">
    <property type="entry name" value="Pentein"/>
    <property type="match status" value="1"/>
</dbReference>
<dbReference type="PANTHER" id="PTHR10784">
    <property type="entry name" value="TRANSLATION INITIATION FACTOR 6"/>
    <property type="match status" value="1"/>
</dbReference>
<keyword evidence="3" id="KW-0472">Membrane</keyword>
<name>A0A183EFI5_9BILA</name>
<gene>
    <name evidence="4" type="ORF">GPUH_LOCUS19725</name>
</gene>
<evidence type="ECO:0000313" key="5">
    <source>
        <dbReference type="Proteomes" id="UP000271098"/>
    </source>
</evidence>
<evidence type="ECO:0000313" key="4">
    <source>
        <dbReference type="EMBL" id="VDN34434.1"/>
    </source>
</evidence>
<feature type="transmembrane region" description="Helical" evidence="3">
    <location>
        <begin position="23"/>
        <end position="47"/>
    </location>
</feature>
<dbReference type="Gene3D" id="3.75.10.10">
    <property type="entry name" value="L-arginine/glycine Amidinotransferase, Chain A"/>
    <property type="match status" value="1"/>
</dbReference>
<dbReference type="Pfam" id="PF01912">
    <property type="entry name" value="eIF-6"/>
    <property type="match status" value="1"/>
</dbReference>
<dbReference type="Proteomes" id="UP000271098">
    <property type="component" value="Unassembled WGS sequence"/>
</dbReference>
<dbReference type="SMART" id="SM00654">
    <property type="entry name" value="eIF6"/>
    <property type="match status" value="1"/>
</dbReference>